<dbReference type="EMBL" id="FNJB01000021">
    <property type="protein sequence ID" value="SDP90104.1"/>
    <property type="molecule type" value="Genomic_DNA"/>
</dbReference>
<dbReference type="RefSeq" id="WP_091384006.1">
    <property type="nucleotide sequence ID" value="NZ_FNDV01000001.1"/>
</dbReference>
<organism evidence="2 3">
    <name type="scientific">Actinokineospora alba</name>
    <dbReference type="NCBI Taxonomy" id="504798"/>
    <lineage>
        <taxon>Bacteria</taxon>
        <taxon>Bacillati</taxon>
        <taxon>Actinomycetota</taxon>
        <taxon>Actinomycetes</taxon>
        <taxon>Pseudonocardiales</taxon>
        <taxon>Pseudonocardiaceae</taxon>
        <taxon>Actinokineospora</taxon>
    </lineage>
</organism>
<dbReference type="GO" id="GO:0016747">
    <property type="term" value="F:acyltransferase activity, transferring groups other than amino-acyl groups"/>
    <property type="evidence" value="ECO:0007669"/>
    <property type="project" value="InterPro"/>
</dbReference>
<keyword evidence="3" id="KW-1185">Reference proteome</keyword>
<dbReference type="SUPFAM" id="SSF55729">
    <property type="entry name" value="Acyl-CoA N-acyltransferases (Nat)"/>
    <property type="match status" value="1"/>
</dbReference>
<dbReference type="PROSITE" id="PS51186">
    <property type="entry name" value="GNAT"/>
    <property type="match status" value="1"/>
</dbReference>
<dbReference type="AlphaFoldDB" id="A0A1H0WH97"/>
<dbReference type="InterPro" id="IPR051531">
    <property type="entry name" value="N-acetyltransferase"/>
</dbReference>
<accession>A0A1H0WH97</accession>
<evidence type="ECO:0000313" key="2">
    <source>
        <dbReference type="EMBL" id="SDP90104.1"/>
    </source>
</evidence>
<dbReference type="STRING" id="504798.SAMN05421871_101660"/>
<keyword evidence="2" id="KW-0808">Transferase</keyword>
<dbReference type="InterPro" id="IPR016181">
    <property type="entry name" value="Acyl_CoA_acyltransferase"/>
</dbReference>
<evidence type="ECO:0000313" key="3">
    <source>
        <dbReference type="Proteomes" id="UP000199651"/>
    </source>
</evidence>
<dbReference type="Gene3D" id="3.40.630.30">
    <property type="match status" value="1"/>
</dbReference>
<dbReference type="Pfam" id="PF13302">
    <property type="entry name" value="Acetyltransf_3"/>
    <property type="match status" value="1"/>
</dbReference>
<dbReference type="Proteomes" id="UP000199651">
    <property type="component" value="Unassembled WGS sequence"/>
</dbReference>
<dbReference type="InterPro" id="IPR000182">
    <property type="entry name" value="GNAT_dom"/>
</dbReference>
<evidence type="ECO:0000259" key="1">
    <source>
        <dbReference type="PROSITE" id="PS51186"/>
    </source>
</evidence>
<feature type="domain" description="N-acetyltransferase" evidence="1">
    <location>
        <begin position="2"/>
        <end position="159"/>
    </location>
</feature>
<name>A0A1H0WH97_9PSEU</name>
<dbReference type="PANTHER" id="PTHR43792">
    <property type="entry name" value="GNAT FAMILY, PUTATIVE (AFU_ORTHOLOGUE AFUA_3G00765)-RELATED-RELATED"/>
    <property type="match status" value="1"/>
</dbReference>
<gene>
    <name evidence="2" type="ORF">SAMN05192558_12180</name>
</gene>
<sequence>MPELVRLHLDHAPAVLAFERENRTYFAASVPDRGDDYFANFDERHRALLEEQDAGVCRFHLLMDDGEVLGRVNLFDLADGCAELGFRIAEKAAGRGLATKAVAEVCALAVEAYGLSSLRAAATLTNAGSRAVLTKAGFTETGETVLSGQPGLAYALSLR</sequence>
<reference evidence="3" key="1">
    <citation type="submission" date="2016-10" db="EMBL/GenBank/DDBJ databases">
        <authorList>
            <person name="Varghese N."/>
            <person name="Submissions S."/>
        </authorList>
    </citation>
    <scope>NUCLEOTIDE SEQUENCE [LARGE SCALE GENOMIC DNA]</scope>
    <source>
        <strain evidence="3">IBRC-M 10655</strain>
    </source>
</reference>
<protein>
    <submittedName>
        <fullName evidence="2">Ribosomal-protein-alanine N-acetyltransferase</fullName>
    </submittedName>
</protein>
<dbReference type="OrthoDB" id="5125488at2"/>
<proteinExistence type="predicted"/>